<dbReference type="InterPro" id="IPR018357">
    <property type="entry name" value="Hexapep_transf_CS"/>
</dbReference>
<dbReference type="GO" id="GO:0008780">
    <property type="term" value="F:acyl-[acyl-carrier-protein]-UDP-N-acetylglucosamine O-acyltransferase activity"/>
    <property type="evidence" value="ECO:0007669"/>
    <property type="project" value="UniProtKB-UniRule"/>
</dbReference>
<comment type="caution">
    <text evidence="10">The sequence shown here is derived from an EMBL/GenBank/DDBJ whole genome shotgun (WGS) entry which is preliminary data.</text>
</comment>
<dbReference type="Gene3D" id="2.160.10.10">
    <property type="entry name" value="Hexapeptide repeat proteins"/>
    <property type="match status" value="1"/>
</dbReference>
<dbReference type="GO" id="GO:0005737">
    <property type="term" value="C:cytoplasm"/>
    <property type="evidence" value="ECO:0007669"/>
    <property type="project" value="UniProtKB-SubCell"/>
</dbReference>
<dbReference type="GO" id="GO:0016020">
    <property type="term" value="C:membrane"/>
    <property type="evidence" value="ECO:0007669"/>
    <property type="project" value="GOC"/>
</dbReference>
<name>A0A1F7WQM9_9BACT</name>
<evidence type="ECO:0000259" key="9">
    <source>
        <dbReference type="Pfam" id="PF13720"/>
    </source>
</evidence>
<organism evidence="10 11">
    <name type="scientific">Candidatus Wallbacteria bacterium GWC2_49_35</name>
    <dbReference type="NCBI Taxonomy" id="1817813"/>
    <lineage>
        <taxon>Bacteria</taxon>
        <taxon>Candidatus Walliibacteriota</taxon>
    </lineage>
</organism>
<gene>
    <name evidence="8" type="primary">lpxA</name>
    <name evidence="10" type="ORF">A2008_11615</name>
</gene>
<evidence type="ECO:0000256" key="8">
    <source>
        <dbReference type="HAMAP-Rule" id="MF_00387"/>
    </source>
</evidence>
<dbReference type="PIRSF" id="PIRSF000456">
    <property type="entry name" value="UDP-GlcNAc_acltr"/>
    <property type="match status" value="1"/>
</dbReference>
<dbReference type="Gene3D" id="1.20.1180.10">
    <property type="entry name" value="Udp N-acetylglucosamine O-acyltransferase, C-terminal domain"/>
    <property type="match status" value="1"/>
</dbReference>
<evidence type="ECO:0000256" key="5">
    <source>
        <dbReference type="ARBA" id="ARBA00022737"/>
    </source>
</evidence>
<dbReference type="NCBIfam" id="TIGR01852">
    <property type="entry name" value="lipid_A_lpxA"/>
    <property type="match status" value="1"/>
</dbReference>
<proteinExistence type="inferred from homology"/>
<feature type="domain" description="UDP N-acetylglucosamine O-acyltransferase C-terminal" evidence="9">
    <location>
        <begin position="175"/>
        <end position="258"/>
    </location>
</feature>
<keyword evidence="1 8" id="KW-0963">Cytoplasm</keyword>
<evidence type="ECO:0000313" key="10">
    <source>
        <dbReference type="EMBL" id="OGM05134.1"/>
    </source>
</evidence>
<dbReference type="Proteomes" id="UP000178735">
    <property type="component" value="Unassembled WGS sequence"/>
</dbReference>
<dbReference type="PANTHER" id="PTHR43480:SF1">
    <property type="entry name" value="ACYL-[ACYL-CARRIER-PROTEIN]--UDP-N-ACETYLGLUCOSAMINE O-ACYLTRANSFERASE, MITOCHONDRIAL-RELATED"/>
    <property type="match status" value="1"/>
</dbReference>
<evidence type="ECO:0000256" key="6">
    <source>
        <dbReference type="ARBA" id="ARBA00023098"/>
    </source>
</evidence>
<keyword evidence="4 8" id="KW-0808">Transferase</keyword>
<comment type="similarity">
    <text evidence="8">Belongs to the transferase hexapeptide repeat family. LpxA subfamily.</text>
</comment>
<dbReference type="InterPro" id="IPR001451">
    <property type="entry name" value="Hexapep"/>
</dbReference>
<dbReference type="EMBL" id="MGFH01000124">
    <property type="protein sequence ID" value="OGM05134.1"/>
    <property type="molecule type" value="Genomic_DNA"/>
</dbReference>
<evidence type="ECO:0000256" key="1">
    <source>
        <dbReference type="ARBA" id="ARBA00022490"/>
    </source>
</evidence>
<keyword evidence="3 8" id="KW-0441">Lipid A biosynthesis</keyword>
<dbReference type="InterPro" id="IPR010137">
    <property type="entry name" value="Lipid_A_LpxA"/>
</dbReference>
<keyword evidence="2 8" id="KW-0444">Lipid biosynthesis</keyword>
<dbReference type="AlphaFoldDB" id="A0A1F7WQM9"/>
<evidence type="ECO:0000256" key="3">
    <source>
        <dbReference type="ARBA" id="ARBA00022556"/>
    </source>
</evidence>
<dbReference type="GO" id="GO:0009245">
    <property type="term" value="P:lipid A biosynthetic process"/>
    <property type="evidence" value="ECO:0007669"/>
    <property type="project" value="UniProtKB-UniRule"/>
</dbReference>
<dbReference type="NCBIfam" id="NF003657">
    <property type="entry name" value="PRK05289.1"/>
    <property type="match status" value="1"/>
</dbReference>
<dbReference type="Pfam" id="PF13720">
    <property type="entry name" value="Acetyltransf_11"/>
    <property type="match status" value="1"/>
</dbReference>
<evidence type="ECO:0000313" key="11">
    <source>
        <dbReference type="Proteomes" id="UP000178735"/>
    </source>
</evidence>
<evidence type="ECO:0000256" key="7">
    <source>
        <dbReference type="ARBA" id="ARBA00023315"/>
    </source>
</evidence>
<dbReference type="InterPro" id="IPR037157">
    <property type="entry name" value="Acetyltransf_C_sf"/>
</dbReference>
<dbReference type="EC" id="2.3.1.129" evidence="8"/>
<evidence type="ECO:0000256" key="2">
    <source>
        <dbReference type="ARBA" id="ARBA00022516"/>
    </source>
</evidence>
<dbReference type="Pfam" id="PF00132">
    <property type="entry name" value="Hexapep"/>
    <property type="match status" value="2"/>
</dbReference>
<keyword evidence="5 8" id="KW-0677">Repeat</keyword>
<keyword evidence="7 8" id="KW-0012">Acyltransferase</keyword>
<protein>
    <recommendedName>
        <fullName evidence="8">Acyl-[acyl-carrier-protein]--UDP-N-acetylglucosamine O-acyltransferase</fullName>
        <shortName evidence="8">UDP-N-acetylglucosamine acyltransferase</shortName>
        <ecNumber evidence="8">2.3.1.129</ecNumber>
    </recommendedName>
</protein>
<comment type="subcellular location">
    <subcellularLocation>
        <location evidence="8">Cytoplasm</location>
    </subcellularLocation>
</comment>
<dbReference type="PANTHER" id="PTHR43480">
    <property type="entry name" value="ACYL-[ACYL-CARRIER-PROTEIN]--UDP-N-ACETYLGLUCOSAMINE O-ACYLTRANSFERASE"/>
    <property type="match status" value="1"/>
</dbReference>
<dbReference type="HAMAP" id="MF_00387">
    <property type="entry name" value="LpxA"/>
    <property type="match status" value="1"/>
</dbReference>
<dbReference type="InterPro" id="IPR029098">
    <property type="entry name" value="Acetyltransf_C"/>
</dbReference>
<comment type="function">
    <text evidence="8">Involved in the biosynthesis of lipid A, a phosphorylated glycolipid that anchors the lipopolysaccharide to the outer membrane of the cell.</text>
</comment>
<comment type="subunit">
    <text evidence="8">Homotrimer.</text>
</comment>
<comment type="pathway">
    <text evidence="8">Glycolipid biosynthesis; lipid IV(A) biosynthesis; lipid IV(A) from (3R)-3-hydroxytetradecanoyl-[acyl-carrier-protein] and UDP-N-acetyl-alpha-D-glucosamine: step 1/6.</text>
</comment>
<comment type="catalytic activity">
    <reaction evidence="8">
        <text>a (3R)-hydroxyacyl-[ACP] + UDP-N-acetyl-alpha-D-glucosamine = a UDP-3-O-[(3R)-3-hydroxyacyl]-N-acetyl-alpha-D-glucosamine + holo-[ACP]</text>
        <dbReference type="Rhea" id="RHEA:67812"/>
        <dbReference type="Rhea" id="RHEA-COMP:9685"/>
        <dbReference type="Rhea" id="RHEA-COMP:9945"/>
        <dbReference type="ChEBI" id="CHEBI:57705"/>
        <dbReference type="ChEBI" id="CHEBI:64479"/>
        <dbReference type="ChEBI" id="CHEBI:78827"/>
        <dbReference type="ChEBI" id="CHEBI:173225"/>
        <dbReference type="EC" id="2.3.1.129"/>
    </reaction>
</comment>
<accession>A0A1F7WQM9</accession>
<dbReference type="SUPFAM" id="SSF51161">
    <property type="entry name" value="Trimeric LpxA-like enzymes"/>
    <property type="match status" value="1"/>
</dbReference>
<reference evidence="10 11" key="1">
    <citation type="journal article" date="2016" name="Nat. Commun.">
        <title>Thousands of microbial genomes shed light on interconnected biogeochemical processes in an aquifer system.</title>
        <authorList>
            <person name="Anantharaman K."/>
            <person name="Brown C.T."/>
            <person name="Hug L.A."/>
            <person name="Sharon I."/>
            <person name="Castelle C.J."/>
            <person name="Probst A.J."/>
            <person name="Thomas B.C."/>
            <person name="Singh A."/>
            <person name="Wilkins M.J."/>
            <person name="Karaoz U."/>
            <person name="Brodie E.L."/>
            <person name="Williams K.H."/>
            <person name="Hubbard S.S."/>
            <person name="Banfield J.F."/>
        </authorList>
    </citation>
    <scope>NUCLEOTIDE SEQUENCE [LARGE SCALE GENOMIC DNA]</scope>
</reference>
<dbReference type="CDD" id="cd03351">
    <property type="entry name" value="LbH_UDP-GlcNAc_AT"/>
    <property type="match status" value="1"/>
</dbReference>
<keyword evidence="6 8" id="KW-0443">Lipid metabolism</keyword>
<dbReference type="UniPathway" id="UPA00359">
    <property type="reaction ID" value="UER00477"/>
</dbReference>
<dbReference type="InterPro" id="IPR011004">
    <property type="entry name" value="Trimer_LpxA-like_sf"/>
</dbReference>
<dbReference type="STRING" id="1817813.A2008_11615"/>
<evidence type="ECO:0000256" key="4">
    <source>
        <dbReference type="ARBA" id="ARBA00022679"/>
    </source>
</evidence>
<sequence length="260" mass="27894">MELIHKTAIIEPTAVIGKNCKIGAYSYVGPNVVMGDDNEVGMHAVIEGNTTIGRGNKFFTGAVIGSLPQDLKYAGEKSYLVVGDNNQFREYVDVNVAVGEGAKTIIGSGNLFMVYVHVAHNCVIHDRAVLANCATLAGHVTLENNVIVGGLAGVHQFVKVGTYAMIGGLSKITMDVMPYCTADGRDEIKICGLNTVGLTRAGFDKESVSALKKAYKIFFRSGLTKVEAVAKICETFDTSKFKLVSSFVEFAKTSERGILR</sequence>
<dbReference type="PROSITE" id="PS00101">
    <property type="entry name" value="HEXAPEP_TRANSFERASES"/>
    <property type="match status" value="1"/>
</dbReference>